<protein>
    <recommendedName>
        <fullName evidence="1">C2 domain-containing protein</fullName>
    </recommendedName>
</protein>
<proteinExistence type="predicted"/>
<dbReference type="PROSITE" id="PS50004">
    <property type="entry name" value="C2"/>
    <property type="match status" value="1"/>
</dbReference>
<evidence type="ECO:0000313" key="2">
    <source>
        <dbReference type="EMBL" id="SPD00722.1"/>
    </source>
</evidence>
<dbReference type="AlphaFoldDB" id="A0A2N9GM83"/>
<dbReference type="PANTHER" id="PTHR38365">
    <property type="entry name" value="C2 DOMAIN-CONTAINING PROTEIN-RELATED"/>
    <property type="match status" value="1"/>
</dbReference>
<name>A0A2N9GM83_FAGSY</name>
<accession>A0A2N9GM83</accession>
<dbReference type="SUPFAM" id="SSF49562">
    <property type="entry name" value="C2 domain (Calcium/lipid-binding domain, CaLB)"/>
    <property type="match status" value="1"/>
</dbReference>
<reference evidence="2" key="1">
    <citation type="submission" date="2018-02" db="EMBL/GenBank/DDBJ databases">
        <authorList>
            <person name="Cohen D.B."/>
            <person name="Kent A.D."/>
        </authorList>
    </citation>
    <scope>NUCLEOTIDE SEQUENCE</scope>
</reference>
<feature type="domain" description="C2" evidence="1">
    <location>
        <begin position="1"/>
        <end position="116"/>
    </location>
</feature>
<sequence>MDEDEVGLFMTIHRAEGLDTRIMYPSVSERIYRVVYWVEPKKQYFTPPVEGLLDPVWNERVCIELGKLGEYGGFLNVEVIRFYSKSDPGTSSGVVVVGRAQIPLPLQLDQNKFLWYGLVRPNGPVPKGEGNIAVSMELKKIKRMPCY</sequence>
<dbReference type="EMBL" id="OIVN01002113">
    <property type="protein sequence ID" value="SPD00722.1"/>
    <property type="molecule type" value="Genomic_DNA"/>
</dbReference>
<organism evidence="2">
    <name type="scientific">Fagus sylvatica</name>
    <name type="common">Beechnut</name>
    <dbReference type="NCBI Taxonomy" id="28930"/>
    <lineage>
        <taxon>Eukaryota</taxon>
        <taxon>Viridiplantae</taxon>
        <taxon>Streptophyta</taxon>
        <taxon>Embryophyta</taxon>
        <taxon>Tracheophyta</taxon>
        <taxon>Spermatophyta</taxon>
        <taxon>Magnoliopsida</taxon>
        <taxon>eudicotyledons</taxon>
        <taxon>Gunneridae</taxon>
        <taxon>Pentapetalae</taxon>
        <taxon>rosids</taxon>
        <taxon>fabids</taxon>
        <taxon>Fagales</taxon>
        <taxon>Fagaceae</taxon>
        <taxon>Fagus</taxon>
    </lineage>
</organism>
<dbReference type="InterPro" id="IPR000008">
    <property type="entry name" value="C2_dom"/>
</dbReference>
<evidence type="ECO:0000259" key="1">
    <source>
        <dbReference type="PROSITE" id="PS50004"/>
    </source>
</evidence>
<dbReference type="InterPro" id="IPR035892">
    <property type="entry name" value="C2_domain_sf"/>
</dbReference>
<dbReference type="PANTHER" id="PTHR38365:SF1">
    <property type="entry name" value="C2 DOMAIN-CONTAINING PROTEIN"/>
    <property type="match status" value="1"/>
</dbReference>
<dbReference type="CDD" id="cd00030">
    <property type="entry name" value="C2"/>
    <property type="match status" value="1"/>
</dbReference>
<gene>
    <name evidence="2" type="ORF">FSB_LOCUS28604</name>
</gene>